<protein>
    <submittedName>
        <fullName evidence="1">Uncharacterized protein</fullName>
    </submittedName>
</protein>
<sequence>MTMVMIRQAKTTKLLGFDQNLGDQIVSDPELPPRSQGVQLRVEGDGGDPWRDLQAKDHTKQRYLFIFLGIKENHKLESEWKLGLYQ</sequence>
<comment type="caution">
    <text evidence="1">The sequence shown here is derived from an EMBL/GenBank/DDBJ whole genome shotgun (WGS) entry which is preliminary data.</text>
</comment>
<dbReference type="OrthoDB" id="10303085at2759"/>
<reference evidence="2" key="1">
    <citation type="submission" date="2016-06" db="EMBL/GenBank/DDBJ databases">
        <title>Parallel loss of symbiosis genes in relatives of nitrogen-fixing non-legume Parasponia.</title>
        <authorList>
            <person name="Van Velzen R."/>
            <person name="Holmer R."/>
            <person name="Bu F."/>
            <person name="Rutten L."/>
            <person name="Van Zeijl A."/>
            <person name="Liu W."/>
            <person name="Santuari L."/>
            <person name="Cao Q."/>
            <person name="Sharma T."/>
            <person name="Shen D."/>
            <person name="Roswanjaya Y."/>
            <person name="Wardhani T."/>
            <person name="Kalhor M.S."/>
            <person name="Jansen J."/>
            <person name="Van den Hoogen J."/>
            <person name="Gungor B."/>
            <person name="Hartog M."/>
            <person name="Hontelez J."/>
            <person name="Verver J."/>
            <person name="Yang W.-C."/>
            <person name="Schijlen E."/>
            <person name="Repin R."/>
            <person name="Schilthuizen M."/>
            <person name="Schranz E."/>
            <person name="Heidstra R."/>
            <person name="Miyata K."/>
            <person name="Fedorova E."/>
            <person name="Kohlen W."/>
            <person name="Bisseling T."/>
            <person name="Smit S."/>
            <person name="Geurts R."/>
        </authorList>
    </citation>
    <scope>NUCLEOTIDE SEQUENCE [LARGE SCALE GENOMIC DNA]</scope>
    <source>
        <strain evidence="2">cv. WU1-14</strain>
    </source>
</reference>
<dbReference type="EMBL" id="JXTB01000008">
    <property type="protein sequence ID" value="PON78647.1"/>
    <property type="molecule type" value="Genomic_DNA"/>
</dbReference>
<gene>
    <name evidence="1" type="ORF">PanWU01x14_019050</name>
</gene>
<accession>A0A2P5DZE8</accession>
<dbReference type="Proteomes" id="UP000237105">
    <property type="component" value="Unassembled WGS sequence"/>
</dbReference>
<name>A0A2P5DZE8_PARAD</name>
<organism evidence="1 2">
    <name type="scientific">Parasponia andersonii</name>
    <name type="common">Sponia andersonii</name>
    <dbReference type="NCBI Taxonomy" id="3476"/>
    <lineage>
        <taxon>Eukaryota</taxon>
        <taxon>Viridiplantae</taxon>
        <taxon>Streptophyta</taxon>
        <taxon>Embryophyta</taxon>
        <taxon>Tracheophyta</taxon>
        <taxon>Spermatophyta</taxon>
        <taxon>Magnoliopsida</taxon>
        <taxon>eudicotyledons</taxon>
        <taxon>Gunneridae</taxon>
        <taxon>Pentapetalae</taxon>
        <taxon>rosids</taxon>
        <taxon>fabids</taxon>
        <taxon>Rosales</taxon>
        <taxon>Cannabaceae</taxon>
        <taxon>Parasponia</taxon>
    </lineage>
</organism>
<proteinExistence type="predicted"/>
<evidence type="ECO:0000313" key="1">
    <source>
        <dbReference type="EMBL" id="PON78647.1"/>
    </source>
</evidence>
<keyword evidence="2" id="KW-1185">Reference proteome</keyword>
<evidence type="ECO:0000313" key="2">
    <source>
        <dbReference type="Proteomes" id="UP000237105"/>
    </source>
</evidence>
<dbReference type="AlphaFoldDB" id="A0A2P5DZE8"/>